<protein>
    <submittedName>
        <fullName evidence="2">Glutathione S-transferase</fullName>
    </submittedName>
</protein>
<dbReference type="GO" id="GO:0004364">
    <property type="term" value="F:glutathione transferase activity"/>
    <property type="evidence" value="ECO:0007669"/>
    <property type="project" value="TreeGrafter"/>
</dbReference>
<dbReference type="SFLD" id="SFLDG00358">
    <property type="entry name" value="Main_(cytGST)"/>
    <property type="match status" value="1"/>
</dbReference>
<dbReference type="Pfam" id="PF13410">
    <property type="entry name" value="GST_C_2"/>
    <property type="match status" value="1"/>
</dbReference>
<dbReference type="AlphaFoldDB" id="A0AAX1C1V9"/>
<dbReference type="Pfam" id="PF13409">
    <property type="entry name" value="GST_N_2"/>
    <property type="match status" value="1"/>
</dbReference>
<dbReference type="Gene3D" id="1.20.1050.10">
    <property type="match status" value="1"/>
</dbReference>
<accession>A0AAX1C1V9</accession>
<reference evidence="2 3" key="1">
    <citation type="submission" date="2018-05" db="EMBL/GenBank/DDBJ databases">
        <title>Genomic diversity of pathogens causing Blackleg of Potato in Pakistan.</title>
        <authorList>
            <person name="Sarfraz S."/>
            <person name="Riaz K."/>
            <person name="Oulghazi S."/>
            <person name="Cigna J."/>
            <person name="Sahi S.T."/>
            <person name="Khan S.H."/>
            <person name="Hameed A."/>
            <person name="Faure D."/>
        </authorList>
    </citation>
    <scope>NUCLEOTIDE SEQUENCE [LARGE SCALE GENOMIC DNA]</scope>
    <source>
        <strain evidence="2 3">SS70</strain>
    </source>
</reference>
<dbReference type="InterPro" id="IPR040079">
    <property type="entry name" value="Glutathione_S-Trfase"/>
</dbReference>
<comment type="caution">
    <text evidence="2">The sequence shown here is derived from an EMBL/GenBank/DDBJ whole genome shotgun (WGS) entry which is preliminary data.</text>
</comment>
<gene>
    <name evidence="2" type="ORF">DF213_18410</name>
</gene>
<dbReference type="CDD" id="cd03043">
    <property type="entry name" value="GST_N_1"/>
    <property type="match status" value="1"/>
</dbReference>
<dbReference type="SUPFAM" id="SSF52833">
    <property type="entry name" value="Thioredoxin-like"/>
    <property type="match status" value="1"/>
</dbReference>
<dbReference type="EMBL" id="QESZ01000029">
    <property type="protein sequence ID" value="PWD70391.1"/>
    <property type="molecule type" value="Genomic_DNA"/>
</dbReference>
<evidence type="ECO:0000259" key="1">
    <source>
        <dbReference type="PROSITE" id="PS50404"/>
    </source>
</evidence>
<dbReference type="RefSeq" id="WP_109105271.1">
    <property type="nucleotide sequence ID" value="NZ_JALDNR010000008.1"/>
</dbReference>
<evidence type="ECO:0000313" key="3">
    <source>
        <dbReference type="Proteomes" id="UP000245055"/>
    </source>
</evidence>
<dbReference type="Gene3D" id="3.40.30.10">
    <property type="entry name" value="Glutaredoxin"/>
    <property type="match status" value="1"/>
</dbReference>
<dbReference type="GO" id="GO:0016034">
    <property type="term" value="F:maleylacetoacetate isomerase activity"/>
    <property type="evidence" value="ECO:0007669"/>
    <property type="project" value="TreeGrafter"/>
</dbReference>
<dbReference type="GO" id="GO:0006559">
    <property type="term" value="P:L-phenylalanine catabolic process"/>
    <property type="evidence" value="ECO:0007669"/>
    <property type="project" value="TreeGrafter"/>
</dbReference>
<dbReference type="CDD" id="cd03194">
    <property type="entry name" value="GST_C_3"/>
    <property type="match status" value="1"/>
</dbReference>
<organism evidence="2 3">
    <name type="scientific">Dickeya dianthicola</name>
    <dbReference type="NCBI Taxonomy" id="204039"/>
    <lineage>
        <taxon>Bacteria</taxon>
        <taxon>Pseudomonadati</taxon>
        <taxon>Pseudomonadota</taxon>
        <taxon>Gammaproteobacteria</taxon>
        <taxon>Enterobacterales</taxon>
        <taxon>Pectobacteriaceae</taxon>
        <taxon>Dickeya</taxon>
    </lineage>
</organism>
<dbReference type="PROSITE" id="PS50404">
    <property type="entry name" value="GST_NTER"/>
    <property type="match status" value="1"/>
</dbReference>
<proteinExistence type="predicted"/>
<dbReference type="InterPro" id="IPR036282">
    <property type="entry name" value="Glutathione-S-Trfase_C_sf"/>
</dbReference>
<dbReference type="Proteomes" id="UP000245055">
    <property type="component" value="Unassembled WGS sequence"/>
</dbReference>
<dbReference type="GO" id="GO:0006749">
    <property type="term" value="P:glutathione metabolic process"/>
    <property type="evidence" value="ECO:0007669"/>
    <property type="project" value="TreeGrafter"/>
</dbReference>
<dbReference type="SUPFAM" id="SSF47616">
    <property type="entry name" value="GST C-terminal domain-like"/>
    <property type="match status" value="1"/>
</dbReference>
<dbReference type="InterPro" id="IPR036249">
    <property type="entry name" value="Thioredoxin-like_sf"/>
</dbReference>
<dbReference type="PANTHER" id="PTHR42673:SF4">
    <property type="entry name" value="MALEYLACETOACETATE ISOMERASE"/>
    <property type="match status" value="1"/>
</dbReference>
<dbReference type="PANTHER" id="PTHR42673">
    <property type="entry name" value="MALEYLACETOACETATE ISOMERASE"/>
    <property type="match status" value="1"/>
</dbReference>
<evidence type="ECO:0000313" key="2">
    <source>
        <dbReference type="EMBL" id="PWD70391.1"/>
    </source>
</evidence>
<sequence length="228" mass="25472">MYQLHIANKNYSSWSLRPWILLKALDIPFEERLTPFASAPVQTAFKAFSPTGKVPCLVDGDITVWDSLSIIEYLAQEHPAAWPQDKAARAWARSAAAEMHSGFSALRNQCSMSCGVRIKLHTVTPELQNDIDRLNQLWREGIQRFGGPFLAGAQFSAVDAFFAPVVFRAQTYGLALTGEAEHYASHMLAQPAMQLWYQQALAESWREPGHEEDIAASGPIVQDWRTAP</sequence>
<name>A0AAX1C1V9_9GAMM</name>
<dbReference type="SFLD" id="SFLDS00019">
    <property type="entry name" value="Glutathione_Transferase_(cytos"/>
    <property type="match status" value="1"/>
</dbReference>
<feature type="domain" description="GST N-terminal" evidence="1">
    <location>
        <begin position="2"/>
        <end position="82"/>
    </location>
</feature>
<dbReference type="InterPro" id="IPR004045">
    <property type="entry name" value="Glutathione_S-Trfase_N"/>
</dbReference>